<gene>
    <name evidence="2" type="ORF">ACJRO7_019791</name>
</gene>
<dbReference type="PANTHER" id="PTHR47723">
    <property type="entry name" value="OS05G0353850 PROTEIN"/>
    <property type="match status" value="1"/>
</dbReference>
<dbReference type="Gene3D" id="3.30.420.10">
    <property type="entry name" value="Ribonuclease H-like superfamily/Ribonuclease H"/>
    <property type="match status" value="1"/>
</dbReference>
<organism evidence="2 3">
    <name type="scientific">Eucalyptus globulus</name>
    <name type="common">Tasmanian blue gum</name>
    <dbReference type="NCBI Taxonomy" id="34317"/>
    <lineage>
        <taxon>Eukaryota</taxon>
        <taxon>Viridiplantae</taxon>
        <taxon>Streptophyta</taxon>
        <taxon>Embryophyta</taxon>
        <taxon>Tracheophyta</taxon>
        <taxon>Spermatophyta</taxon>
        <taxon>Magnoliopsida</taxon>
        <taxon>eudicotyledons</taxon>
        <taxon>Gunneridae</taxon>
        <taxon>Pentapetalae</taxon>
        <taxon>rosids</taxon>
        <taxon>malvids</taxon>
        <taxon>Myrtales</taxon>
        <taxon>Myrtaceae</taxon>
        <taxon>Myrtoideae</taxon>
        <taxon>Eucalypteae</taxon>
        <taxon>Eucalyptus</taxon>
    </lineage>
</organism>
<comment type="caution">
    <text evidence="2">The sequence shown here is derived from an EMBL/GenBank/DDBJ whole genome shotgun (WGS) entry which is preliminary data.</text>
</comment>
<dbReference type="Pfam" id="PF13456">
    <property type="entry name" value="RVT_3"/>
    <property type="match status" value="1"/>
</dbReference>
<dbReference type="PANTHER" id="PTHR47723:SF23">
    <property type="entry name" value="REVERSE TRANSCRIPTASE-LIKE PROTEIN"/>
    <property type="match status" value="1"/>
</dbReference>
<dbReference type="InterPro" id="IPR044730">
    <property type="entry name" value="RNase_H-like_dom_plant"/>
</dbReference>
<dbReference type="InterPro" id="IPR036397">
    <property type="entry name" value="RNaseH_sf"/>
</dbReference>
<feature type="domain" description="RNase H type-1" evidence="1">
    <location>
        <begin position="90"/>
        <end position="220"/>
    </location>
</feature>
<protein>
    <recommendedName>
        <fullName evidence="1">RNase H type-1 domain-containing protein</fullName>
    </recommendedName>
</protein>
<evidence type="ECO:0000313" key="2">
    <source>
        <dbReference type="EMBL" id="KAL3738317.1"/>
    </source>
</evidence>
<dbReference type="AlphaFoldDB" id="A0ABD3KG48"/>
<dbReference type="InterPro" id="IPR053151">
    <property type="entry name" value="RNase_H-like"/>
</dbReference>
<dbReference type="EMBL" id="JBJKBG010000005">
    <property type="protein sequence ID" value="KAL3738317.1"/>
    <property type="molecule type" value="Genomic_DNA"/>
</dbReference>
<evidence type="ECO:0000259" key="1">
    <source>
        <dbReference type="Pfam" id="PF13456"/>
    </source>
</evidence>
<dbReference type="InterPro" id="IPR002156">
    <property type="entry name" value="RNaseH_domain"/>
</dbReference>
<dbReference type="CDD" id="cd06222">
    <property type="entry name" value="RNase_H_like"/>
    <property type="match status" value="1"/>
</dbReference>
<dbReference type="Proteomes" id="UP001634007">
    <property type="component" value="Unassembled WGS sequence"/>
</dbReference>
<dbReference type="SUPFAM" id="SSF53098">
    <property type="entry name" value="Ribonuclease H-like"/>
    <property type="match status" value="1"/>
</dbReference>
<dbReference type="InterPro" id="IPR012337">
    <property type="entry name" value="RNaseH-like_sf"/>
</dbReference>
<sequence>MDKWLAEFFETKLNSPAEELVAEVLWQVWKNRNNQVFRDRKSSTKAIIETSLAQNHTYQRWNPRRRKETTKMANLPVKWIAPEDPYLKLNVDCSWVEGDAPSSIAGMLRDSNGIIVDGFATEVHASSSLQAETLALLHGLYMLKQREEKQVGQVHKQRRCVLCESDCRTLVQLILGREEAPWAMKDQVQDCQMRLAQLTNASLAYCSREAKSAVDWIAKAHRRKLLPSMWKRNPPNPLWTILCSESNLSFHVKPTF</sequence>
<proteinExistence type="predicted"/>
<name>A0ABD3KG48_EUCGL</name>
<reference evidence="2 3" key="1">
    <citation type="submission" date="2024-11" db="EMBL/GenBank/DDBJ databases">
        <title>Chromosome-level genome assembly of Eucalyptus globulus Labill. provides insights into its genome evolution.</title>
        <authorList>
            <person name="Li X."/>
        </authorList>
    </citation>
    <scope>NUCLEOTIDE SEQUENCE [LARGE SCALE GENOMIC DNA]</scope>
    <source>
        <strain evidence="2">CL2024</strain>
        <tissue evidence="2">Fresh tender leaves</tissue>
    </source>
</reference>
<accession>A0ABD3KG48</accession>
<evidence type="ECO:0000313" key="3">
    <source>
        <dbReference type="Proteomes" id="UP001634007"/>
    </source>
</evidence>
<keyword evidence="3" id="KW-1185">Reference proteome</keyword>